<dbReference type="AlphaFoldDB" id="A0A7M7Q726"/>
<dbReference type="GeneID" id="116416606"/>
<dbReference type="RefSeq" id="XP_031781420.1">
    <property type="nucleotide sequence ID" value="XM_031925560.1"/>
</dbReference>
<dbReference type="InParanoid" id="A0A7M7Q726"/>
<accession>A0A7M7Q726</accession>
<dbReference type="EnsemblMetazoa" id="XM_031925560">
    <property type="protein sequence ID" value="XP_031781420"/>
    <property type="gene ID" value="LOC116416606"/>
</dbReference>
<keyword evidence="2" id="KW-1185">Reference proteome</keyword>
<dbReference type="Proteomes" id="UP000002358">
    <property type="component" value="Chromosome 1"/>
</dbReference>
<dbReference type="InterPro" id="IPR020234">
    <property type="entry name" value="Mite_allergen_group-7"/>
</dbReference>
<dbReference type="Gene3D" id="3.15.10.50">
    <property type="match status" value="1"/>
</dbReference>
<dbReference type="KEGG" id="nvi:116416606"/>
<name>A0A7M7Q726_NASVI</name>
<dbReference type="OrthoDB" id="10592914at2759"/>
<dbReference type="InterPro" id="IPR038602">
    <property type="entry name" value="Mite_allergen_7_sf"/>
</dbReference>
<dbReference type="Pfam" id="PF16984">
    <property type="entry name" value="Grp7_allergen"/>
    <property type="match status" value="1"/>
</dbReference>
<protein>
    <submittedName>
        <fullName evidence="1">Uncharacterized protein</fullName>
    </submittedName>
</protein>
<organism evidence="1 2">
    <name type="scientific">Nasonia vitripennis</name>
    <name type="common">Parasitic wasp</name>
    <dbReference type="NCBI Taxonomy" id="7425"/>
    <lineage>
        <taxon>Eukaryota</taxon>
        <taxon>Metazoa</taxon>
        <taxon>Ecdysozoa</taxon>
        <taxon>Arthropoda</taxon>
        <taxon>Hexapoda</taxon>
        <taxon>Insecta</taxon>
        <taxon>Pterygota</taxon>
        <taxon>Neoptera</taxon>
        <taxon>Endopterygota</taxon>
        <taxon>Hymenoptera</taxon>
        <taxon>Apocrita</taxon>
        <taxon>Proctotrupomorpha</taxon>
        <taxon>Chalcidoidea</taxon>
        <taxon>Pteromalidae</taxon>
        <taxon>Pteromalinae</taxon>
        <taxon>Nasonia</taxon>
    </lineage>
</organism>
<reference evidence="1" key="1">
    <citation type="submission" date="2021-01" db="UniProtKB">
        <authorList>
            <consortium name="EnsemblMetazoa"/>
        </authorList>
    </citation>
    <scope>IDENTIFICATION</scope>
</reference>
<evidence type="ECO:0000313" key="2">
    <source>
        <dbReference type="Proteomes" id="UP000002358"/>
    </source>
</evidence>
<sequence length="237" mass="26838">MFTKKKVSGNGKDENPKTYRAKKPILARSGDLSKFGSKIIICIYNIKYKNLVCFTNCQQKIPLFSKLTTQLNLTNGIINGASNFKRAENFCLYFLPSTVRLYGKINIDKLYGTFNYSYTTRVYKDSGILNANIKNVTVILQAEYRLDQFLISNSNLKIENIGQTKVDMKSEARLRLIANTVINVALPFFKNKIANIADKILLQIMQESIDYANKNMNSIITQAILGTIKSLQGGYEK</sequence>
<proteinExistence type="predicted"/>
<evidence type="ECO:0000313" key="1">
    <source>
        <dbReference type="EnsemblMetazoa" id="XP_031781420"/>
    </source>
</evidence>